<evidence type="ECO:0000313" key="1">
    <source>
        <dbReference type="EMBL" id="CAG8739891.1"/>
    </source>
</evidence>
<dbReference type="EMBL" id="CAJVPW010037409">
    <property type="protein sequence ID" value="CAG8739891.1"/>
    <property type="molecule type" value="Genomic_DNA"/>
</dbReference>
<sequence length="274" mass="32680">MEVINDIEQEDIYNIAPPFVELGMDKYDEPDDIIHQNVQELWEFWQQKECTCRNKDNKTCYEKIGFCKFFKRQEMCHNILHDSLDNWIKGQLTSFAFSKLPKNKKKSSQKLRDRITYQYCYDAQHIVCLPTYIVLTGVFSSRLDRIKLYIKNNSTEEMVHGNIGRTFIQSNRATINEEILQEVNNFIHNYVNIHRFPLPADTTYYNVYEEYVNYIQSIKDNNYKIMSYKTFLQVWKEITPEIRLMSKASDLCDKCEQLHAEIRATSNIETKQNL</sequence>
<comment type="caution">
    <text evidence="1">The sequence shown here is derived from an EMBL/GenBank/DDBJ whole genome shotgun (WGS) entry which is preliminary data.</text>
</comment>
<feature type="non-terminal residue" evidence="1">
    <location>
        <position position="274"/>
    </location>
</feature>
<evidence type="ECO:0000313" key="2">
    <source>
        <dbReference type="Proteomes" id="UP000789366"/>
    </source>
</evidence>
<gene>
    <name evidence="1" type="ORF">SPELUC_LOCUS13716</name>
</gene>
<reference evidence="1" key="1">
    <citation type="submission" date="2021-06" db="EMBL/GenBank/DDBJ databases">
        <authorList>
            <person name="Kallberg Y."/>
            <person name="Tangrot J."/>
            <person name="Rosling A."/>
        </authorList>
    </citation>
    <scope>NUCLEOTIDE SEQUENCE</scope>
    <source>
        <strain evidence="1">28 12/20/2015</strain>
    </source>
</reference>
<accession>A0ACA9Q7W7</accession>
<name>A0ACA9Q7W7_9GLOM</name>
<organism evidence="1 2">
    <name type="scientific">Cetraspora pellucida</name>
    <dbReference type="NCBI Taxonomy" id="1433469"/>
    <lineage>
        <taxon>Eukaryota</taxon>
        <taxon>Fungi</taxon>
        <taxon>Fungi incertae sedis</taxon>
        <taxon>Mucoromycota</taxon>
        <taxon>Glomeromycotina</taxon>
        <taxon>Glomeromycetes</taxon>
        <taxon>Diversisporales</taxon>
        <taxon>Gigasporaceae</taxon>
        <taxon>Cetraspora</taxon>
    </lineage>
</organism>
<proteinExistence type="predicted"/>
<keyword evidence="2" id="KW-1185">Reference proteome</keyword>
<dbReference type="Proteomes" id="UP000789366">
    <property type="component" value="Unassembled WGS sequence"/>
</dbReference>
<protein>
    <submittedName>
        <fullName evidence="1">11614_t:CDS:1</fullName>
    </submittedName>
</protein>